<feature type="chain" id="PRO_5025068762" evidence="1">
    <location>
        <begin position="22"/>
        <end position="36"/>
    </location>
</feature>
<name>A0A643BPE9_BALPH</name>
<evidence type="ECO:0000313" key="2">
    <source>
        <dbReference type="EMBL" id="KAB0389640.1"/>
    </source>
</evidence>
<proteinExistence type="predicted"/>
<organism evidence="2 3">
    <name type="scientific">Balaenoptera physalus</name>
    <name type="common">Fin whale</name>
    <name type="synonym">Balaena physalus</name>
    <dbReference type="NCBI Taxonomy" id="9770"/>
    <lineage>
        <taxon>Eukaryota</taxon>
        <taxon>Metazoa</taxon>
        <taxon>Chordata</taxon>
        <taxon>Craniata</taxon>
        <taxon>Vertebrata</taxon>
        <taxon>Euteleostomi</taxon>
        <taxon>Mammalia</taxon>
        <taxon>Eutheria</taxon>
        <taxon>Laurasiatheria</taxon>
        <taxon>Artiodactyla</taxon>
        <taxon>Whippomorpha</taxon>
        <taxon>Cetacea</taxon>
        <taxon>Mysticeti</taxon>
        <taxon>Balaenopteridae</taxon>
        <taxon>Balaenoptera</taxon>
    </lineage>
</organism>
<keyword evidence="3" id="KW-1185">Reference proteome</keyword>
<dbReference type="Proteomes" id="UP000437017">
    <property type="component" value="Unassembled WGS sequence"/>
</dbReference>
<evidence type="ECO:0000313" key="3">
    <source>
        <dbReference type="Proteomes" id="UP000437017"/>
    </source>
</evidence>
<dbReference type="EMBL" id="SGJD01006802">
    <property type="protein sequence ID" value="KAB0389640.1"/>
    <property type="molecule type" value="Genomic_DNA"/>
</dbReference>
<gene>
    <name evidence="2" type="ORF">E2I00_014285</name>
</gene>
<sequence length="36" mass="4128">MTFFVSLLCVILFWTIGLLCCQCFTKPQASFNYCVS</sequence>
<dbReference type="AlphaFoldDB" id="A0A643BPE9"/>
<feature type="signal peptide" evidence="1">
    <location>
        <begin position="1"/>
        <end position="21"/>
    </location>
</feature>
<evidence type="ECO:0000256" key="1">
    <source>
        <dbReference type="SAM" id="SignalP"/>
    </source>
</evidence>
<accession>A0A643BPE9</accession>
<comment type="caution">
    <text evidence="2">The sequence shown here is derived from an EMBL/GenBank/DDBJ whole genome shotgun (WGS) entry which is preliminary data.</text>
</comment>
<protein>
    <submittedName>
        <fullName evidence="2">Uncharacterized protein</fullName>
    </submittedName>
</protein>
<keyword evidence="1" id="KW-0732">Signal</keyword>
<reference evidence="2 3" key="1">
    <citation type="journal article" date="2019" name="PLoS ONE">
        <title>Genomic analyses reveal an absence of contemporary introgressive admixture between fin whales and blue whales, despite known hybrids.</title>
        <authorList>
            <person name="Westbury M.V."/>
            <person name="Petersen B."/>
            <person name="Lorenzen E.D."/>
        </authorList>
    </citation>
    <scope>NUCLEOTIDE SEQUENCE [LARGE SCALE GENOMIC DNA]</scope>
    <source>
        <strain evidence="2">FinWhale-01</strain>
    </source>
</reference>